<dbReference type="EMBL" id="CM003610">
    <property type="protein sequence ID" value="KYP62315.1"/>
    <property type="molecule type" value="Genomic_DNA"/>
</dbReference>
<gene>
    <name evidence="2" type="ORF">KK1_016847</name>
    <name evidence="1" type="ORF">KK1_036119</name>
</gene>
<evidence type="ECO:0000313" key="1">
    <source>
        <dbReference type="EMBL" id="KYP42484.1"/>
    </source>
</evidence>
<evidence type="ECO:0000313" key="3">
    <source>
        <dbReference type="Proteomes" id="UP000075243"/>
    </source>
</evidence>
<dbReference type="Proteomes" id="UP000075243">
    <property type="component" value="Chromosome 8"/>
</dbReference>
<dbReference type="OMA" id="PLMYFSM"/>
<dbReference type="EMBL" id="KQ483715">
    <property type="protein sequence ID" value="KYP42484.1"/>
    <property type="molecule type" value="Genomic_DNA"/>
</dbReference>
<organism evidence="1 3">
    <name type="scientific">Cajanus cajan</name>
    <name type="common">Pigeon pea</name>
    <name type="synonym">Cajanus indicus</name>
    <dbReference type="NCBI Taxonomy" id="3821"/>
    <lineage>
        <taxon>Eukaryota</taxon>
        <taxon>Viridiplantae</taxon>
        <taxon>Streptophyta</taxon>
        <taxon>Embryophyta</taxon>
        <taxon>Tracheophyta</taxon>
        <taxon>Spermatophyta</taxon>
        <taxon>Magnoliopsida</taxon>
        <taxon>eudicotyledons</taxon>
        <taxon>Gunneridae</taxon>
        <taxon>Pentapetalae</taxon>
        <taxon>rosids</taxon>
        <taxon>fabids</taxon>
        <taxon>Fabales</taxon>
        <taxon>Fabaceae</taxon>
        <taxon>Papilionoideae</taxon>
        <taxon>50 kb inversion clade</taxon>
        <taxon>NPAAA clade</taxon>
        <taxon>indigoferoid/millettioid clade</taxon>
        <taxon>Phaseoleae</taxon>
        <taxon>Cajanus</taxon>
    </lineage>
</organism>
<name>A0A151RIQ4_CAJCA</name>
<dbReference type="PANTHER" id="PTHR48434">
    <property type="entry name" value="(RAPE) HYPOTHETICAL PROTEIN"/>
    <property type="match status" value="1"/>
</dbReference>
<dbReference type="Gramene" id="C.cajan_33473.t">
    <property type="protein sequence ID" value="C.cajan_33473.t.cds1"/>
    <property type="gene ID" value="C.cajan_33473"/>
</dbReference>
<dbReference type="PANTHER" id="PTHR48434:SF1">
    <property type="entry name" value="(RAPE) HYPOTHETICAL PROTEIN"/>
    <property type="match status" value="1"/>
</dbReference>
<sequence length="106" mass="12852">MFPKWFLQWWDFCGPIEEILPTPVEEGFKDFKCMYDSQNTWIPADHQFFSSFLLSWIFSWQYKFGKSDHPLKPPPFQRNSYVKWWPQFDASRGSFSNFSLCFKISI</sequence>
<proteinExistence type="predicted"/>
<reference evidence="1 3" key="1">
    <citation type="journal article" date="2012" name="Nat. Biotechnol.">
        <title>Draft genome sequence of pigeonpea (Cajanus cajan), an orphan legume crop of resource-poor farmers.</title>
        <authorList>
            <person name="Varshney R.K."/>
            <person name="Chen W."/>
            <person name="Li Y."/>
            <person name="Bharti A.K."/>
            <person name="Saxena R.K."/>
            <person name="Schlueter J.A."/>
            <person name="Donoghue M.T."/>
            <person name="Azam S."/>
            <person name="Fan G."/>
            <person name="Whaley A.M."/>
            <person name="Farmer A.D."/>
            <person name="Sheridan J."/>
            <person name="Iwata A."/>
            <person name="Tuteja R."/>
            <person name="Penmetsa R.V."/>
            <person name="Wu W."/>
            <person name="Upadhyaya H.D."/>
            <person name="Yang S.P."/>
            <person name="Shah T."/>
            <person name="Saxena K.B."/>
            <person name="Michael T."/>
            <person name="McCombie W.R."/>
            <person name="Yang B."/>
            <person name="Zhang G."/>
            <person name="Yang H."/>
            <person name="Wang J."/>
            <person name="Spillane C."/>
            <person name="Cook D.R."/>
            <person name="May G.D."/>
            <person name="Xu X."/>
            <person name="Jackson S.A."/>
        </authorList>
    </citation>
    <scope>NUCLEOTIDE SEQUENCE [LARGE SCALE GENOMIC DNA]</scope>
    <source>
        <strain evidence="3">cv. Asha</strain>
    </source>
</reference>
<keyword evidence="3" id="KW-1185">Reference proteome</keyword>
<protein>
    <submittedName>
        <fullName evidence="1">Uncharacterized protein</fullName>
    </submittedName>
</protein>
<dbReference type="Gramene" id="C.cajan_16365.t">
    <property type="protein sequence ID" value="C.cajan_16365.t.cds1"/>
    <property type="gene ID" value="C.cajan_16365"/>
</dbReference>
<evidence type="ECO:0000313" key="2">
    <source>
        <dbReference type="EMBL" id="KYP62315.1"/>
    </source>
</evidence>
<dbReference type="AlphaFoldDB" id="A0A151RIQ4"/>
<accession>A0A151RIQ4</accession>